<keyword evidence="2" id="KW-1185">Reference proteome</keyword>
<dbReference type="OrthoDB" id="185373at2759"/>
<reference evidence="1" key="1">
    <citation type="submission" date="2022-05" db="EMBL/GenBank/DDBJ databases">
        <title>The Musa troglodytarum L. genome provides insights into the mechanism of non-climacteric behaviour and enrichment of carotenoids.</title>
        <authorList>
            <person name="Wang J."/>
        </authorList>
    </citation>
    <scope>NUCLEOTIDE SEQUENCE</scope>
    <source>
        <tissue evidence="1">Leaf</tissue>
    </source>
</reference>
<organism evidence="1 2">
    <name type="scientific">Musa troglodytarum</name>
    <name type="common">fe'i banana</name>
    <dbReference type="NCBI Taxonomy" id="320322"/>
    <lineage>
        <taxon>Eukaryota</taxon>
        <taxon>Viridiplantae</taxon>
        <taxon>Streptophyta</taxon>
        <taxon>Embryophyta</taxon>
        <taxon>Tracheophyta</taxon>
        <taxon>Spermatophyta</taxon>
        <taxon>Magnoliopsida</taxon>
        <taxon>Liliopsida</taxon>
        <taxon>Zingiberales</taxon>
        <taxon>Musaceae</taxon>
        <taxon>Musa</taxon>
    </lineage>
</organism>
<evidence type="ECO:0000313" key="1">
    <source>
        <dbReference type="EMBL" id="URE11185.1"/>
    </source>
</evidence>
<name>A0A9E7GAM4_9LILI</name>
<evidence type="ECO:0000313" key="2">
    <source>
        <dbReference type="Proteomes" id="UP001055439"/>
    </source>
</evidence>
<dbReference type="Proteomes" id="UP001055439">
    <property type="component" value="Chromosome 6"/>
</dbReference>
<accession>A0A9E7GAM4</accession>
<proteinExistence type="predicted"/>
<gene>
    <name evidence="1" type="ORF">MUK42_37690</name>
</gene>
<dbReference type="AlphaFoldDB" id="A0A9E7GAM4"/>
<dbReference type="EMBL" id="CP097508">
    <property type="protein sequence ID" value="URE11185.1"/>
    <property type="molecule type" value="Genomic_DNA"/>
</dbReference>
<protein>
    <submittedName>
        <fullName evidence="1">Uncharacterized protein</fullName>
    </submittedName>
</protein>
<sequence length="65" mass="7372">MEGCLSNIVFHVSHKEKAGMAVELWNAMLQKGLGSFILGDHIRVLRYKTLPCSPISIRDRSQFLK</sequence>